<protein>
    <submittedName>
        <fullName evidence="1">PREDICTED: general transcription factor II-I repeat domain-containing protein 2-like</fullName>
    </submittedName>
</protein>
<organism evidence="1 2">
    <name type="scientific">Scomber scombrus</name>
    <name type="common">Atlantic mackerel</name>
    <name type="synonym">Scomber vernalis</name>
    <dbReference type="NCBI Taxonomy" id="13677"/>
    <lineage>
        <taxon>Eukaryota</taxon>
        <taxon>Metazoa</taxon>
        <taxon>Chordata</taxon>
        <taxon>Craniata</taxon>
        <taxon>Vertebrata</taxon>
        <taxon>Euteleostomi</taxon>
        <taxon>Actinopterygii</taxon>
        <taxon>Neopterygii</taxon>
        <taxon>Teleostei</taxon>
        <taxon>Neoteleostei</taxon>
        <taxon>Acanthomorphata</taxon>
        <taxon>Pelagiaria</taxon>
        <taxon>Scombriformes</taxon>
        <taxon>Scombridae</taxon>
        <taxon>Scomber</taxon>
    </lineage>
</organism>
<keyword evidence="2" id="KW-1185">Reference proteome</keyword>
<dbReference type="PANTHER" id="PTHR45913">
    <property type="entry name" value="EPM2A-INTERACTING PROTEIN 1"/>
    <property type="match status" value="1"/>
</dbReference>
<dbReference type="PANTHER" id="PTHR45913:SF11">
    <property type="entry name" value="EPM2A-INTERACTING PROTEIN 1"/>
    <property type="match status" value="1"/>
</dbReference>
<name>A0AAV1PT10_SCOSC</name>
<evidence type="ECO:0000313" key="1">
    <source>
        <dbReference type="EMBL" id="CAK6974405.1"/>
    </source>
</evidence>
<evidence type="ECO:0000313" key="2">
    <source>
        <dbReference type="Proteomes" id="UP001314229"/>
    </source>
</evidence>
<proteinExistence type="predicted"/>
<dbReference type="AlphaFoldDB" id="A0AAV1PT10"/>
<dbReference type="EMBL" id="CAWUFR010000258">
    <property type="protein sequence ID" value="CAK6974405.1"/>
    <property type="molecule type" value="Genomic_DNA"/>
</dbReference>
<dbReference type="Proteomes" id="UP001314229">
    <property type="component" value="Unassembled WGS sequence"/>
</dbReference>
<feature type="non-terminal residue" evidence="1">
    <location>
        <position position="98"/>
    </location>
</feature>
<comment type="caution">
    <text evidence="1">The sequence shown here is derived from an EMBL/GenBank/DDBJ whole genome shotgun (WGS) entry which is preliminary data.</text>
</comment>
<gene>
    <name evidence="1" type="ORF">FSCOSCO3_A019347</name>
</gene>
<accession>A0AAV1PT10</accession>
<sequence>MYDAVKAFQAKLRLWETRIQQENFGHFPCCQTLTNHVSTAVYPTAQFADKLDALGTEFIQRFADIAAQKFKFEMFCNPFAVDGERAPVNLQMELIDLQ</sequence>
<reference evidence="1 2" key="1">
    <citation type="submission" date="2024-01" db="EMBL/GenBank/DDBJ databases">
        <authorList>
            <person name="Alioto T."/>
            <person name="Alioto T."/>
            <person name="Gomez Garrido J."/>
        </authorList>
    </citation>
    <scope>NUCLEOTIDE SEQUENCE [LARGE SCALE GENOMIC DNA]</scope>
</reference>